<feature type="non-terminal residue" evidence="1">
    <location>
        <position position="168"/>
    </location>
</feature>
<evidence type="ECO:0000313" key="2">
    <source>
        <dbReference type="Proteomes" id="UP000188637"/>
    </source>
</evidence>
<name>A0ACC8XH75_9FIRM</name>
<proteinExistence type="predicted"/>
<keyword evidence="2" id="KW-1185">Reference proteome</keyword>
<organism evidence="1 2">
    <name type="scientific">Candidatus Epulonipiscium fishelsonii</name>
    <dbReference type="NCBI Taxonomy" id="77094"/>
    <lineage>
        <taxon>Bacteria</taxon>
        <taxon>Bacillati</taxon>
        <taxon>Bacillota</taxon>
        <taxon>Clostridia</taxon>
        <taxon>Lachnospirales</taxon>
        <taxon>Lachnospiraceae</taxon>
        <taxon>Candidatus Epulonipiscium</taxon>
    </lineage>
</organism>
<sequence>MKKVGVIYTVPILQESFHKLIQNEFDQIELVEILDNDILALIKEDNYNVTERQINKVLEYIEYFNQNKVDFIISTCSSLGDIFNNIKSSIPIFQIDKPMMVEAANLGKNIVLVATAPTTIKPSTNLLESTAKQLNKQVNINSLLLPKAGVLLFKGNTNEFINKLIEEI</sequence>
<gene>
    <name evidence="1" type="ORF">AN640_06790</name>
</gene>
<comment type="caution">
    <text evidence="1">The sequence shown here is derived from an EMBL/GenBank/DDBJ whole genome shotgun (WGS) entry which is preliminary data.</text>
</comment>
<protein>
    <submittedName>
        <fullName evidence="1">Uncharacterized protein</fullName>
    </submittedName>
</protein>
<evidence type="ECO:0000313" key="1">
    <source>
        <dbReference type="EMBL" id="ONI43092.1"/>
    </source>
</evidence>
<reference evidence="1" key="1">
    <citation type="submission" date="2016-08" db="EMBL/GenBank/DDBJ databases">
        <authorList>
            <person name="Ngugi D.K."/>
            <person name="Miyake S."/>
            <person name="Stingl U."/>
        </authorList>
    </citation>
    <scope>NUCLEOTIDE SEQUENCE</scope>
    <source>
        <strain evidence="1">SCG-D08WGA-EpuloA1</strain>
    </source>
</reference>
<accession>A0ACC8XH75</accession>
<dbReference type="EMBL" id="LJHD01000167">
    <property type="protein sequence ID" value="ONI43092.1"/>
    <property type="molecule type" value="Genomic_DNA"/>
</dbReference>
<dbReference type="Proteomes" id="UP000188637">
    <property type="component" value="Unassembled WGS sequence"/>
</dbReference>